<dbReference type="PANTHER" id="PTHR16171">
    <property type="entry name" value="DNA REPAIR PROTEIN COMPLEMENTING XP-G CELLS-RELATED"/>
    <property type="match status" value="1"/>
</dbReference>
<feature type="region of interest" description="Disordered" evidence="15">
    <location>
        <begin position="142"/>
        <end position="286"/>
    </location>
</feature>
<dbReference type="GO" id="GO:0006289">
    <property type="term" value="P:nucleotide-excision repair"/>
    <property type="evidence" value="ECO:0007669"/>
    <property type="project" value="InterPro"/>
</dbReference>
<dbReference type="PRINTS" id="PR00066">
    <property type="entry name" value="XRODRMPGMNTG"/>
</dbReference>
<evidence type="ECO:0000256" key="13">
    <source>
        <dbReference type="ARBA" id="ARBA00023242"/>
    </source>
</evidence>
<dbReference type="Pfam" id="PF00752">
    <property type="entry name" value="XPG_N"/>
    <property type="match status" value="1"/>
</dbReference>
<dbReference type="InterPro" id="IPR008918">
    <property type="entry name" value="HhH2"/>
</dbReference>
<comment type="similarity">
    <text evidence="3">Belongs to the XPG/RAD2 endonuclease family. XPG subfamily.</text>
</comment>
<feature type="compositionally biased region" description="Basic and acidic residues" evidence="15">
    <location>
        <begin position="225"/>
        <end position="238"/>
    </location>
</feature>
<evidence type="ECO:0000313" key="19">
    <source>
        <dbReference type="Proteomes" id="UP000028837"/>
    </source>
</evidence>
<dbReference type="InterPro" id="IPR006086">
    <property type="entry name" value="XPG-I_dom"/>
</dbReference>
<reference evidence="18 19" key="1">
    <citation type="submission" date="2014-02" db="EMBL/GenBank/DDBJ databases">
        <authorList>
            <person name="Sibley D."/>
            <person name="Venepally P."/>
            <person name="Karamycheva S."/>
            <person name="Hadjithomas M."/>
            <person name="Khan A."/>
            <person name="Brunk B."/>
            <person name="Roos D."/>
            <person name="Caler E."/>
            <person name="Lorenzi H."/>
        </authorList>
    </citation>
    <scope>NUCLEOTIDE SEQUENCE [LARGE SCALE GENOMIC DNA]</scope>
    <source>
        <strain evidence="18 19">GAB2-2007-GAL-DOM2</strain>
    </source>
</reference>
<evidence type="ECO:0000256" key="9">
    <source>
        <dbReference type="ARBA" id="ARBA00022801"/>
    </source>
</evidence>
<dbReference type="GO" id="GO:0003697">
    <property type="term" value="F:single-stranded DNA binding"/>
    <property type="evidence" value="ECO:0007669"/>
    <property type="project" value="InterPro"/>
</dbReference>
<feature type="compositionally biased region" description="Basic residues" evidence="15">
    <location>
        <begin position="239"/>
        <end position="249"/>
    </location>
</feature>
<keyword evidence="6" id="KW-0479">Metal-binding</keyword>
<dbReference type="OrthoDB" id="31113at2759"/>
<feature type="compositionally biased region" description="Polar residues" evidence="15">
    <location>
        <begin position="961"/>
        <end position="977"/>
    </location>
</feature>
<feature type="region of interest" description="Disordered" evidence="15">
    <location>
        <begin position="922"/>
        <end position="1047"/>
    </location>
</feature>
<dbReference type="SUPFAM" id="SSF88723">
    <property type="entry name" value="PIN domain-like"/>
    <property type="match status" value="1"/>
</dbReference>
<evidence type="ECO:0000259" key="16">
    <source>
        <dbReference type="SMART" id="SM00484"/>
    </source>
</evidence>
<feature type="compositionally biased region" description="Low complexity" evidence="15">
    <location>
        <begin position="934"/>
        <end position="959"/>
    </location>
</feature>
<keyword evidence="12" id="KW-0234">DNA repair</keyword>
<comment type="cofactor">
    <cofactor evidence="1">
        <name>Mg(2+)</name>
        <dbReference type="ChEBI" id="CHEBI:18420"/>
    </cofactor>
</comment>
<feature type="domain" description="XPG-I" evidence="16">
    <location>
        <begin position="1434"/>
        <end position="1503"/>
    </location>
</feature>
<feature type="compositionally biased region" description="Polar residues" evidence="15">
    <location>
        <begin position="1855"/>
        <end position="1869"/>
    </location>
</feature>
<feature type="domain" description="XPG N-terminal" evidence="17">
    <location>
        <begin position="1"/>
        <end position="98"/>
    </location>
</feature>
<feature type="compositionally biased region" description="Acidic residues" evidence="15">
    <location>
        <begin position="1729"/>
        <end position="1741"/>
    </location>
</feature>
<feature type="compositionally biased region" description="Basic and acidic residues" evidence="15">
    <location>
        <begin position="1752"/>
        <end position="1762"/>
    </location>
</feature>
<comment type="similarity">
    <text evidence="14">Belongs to the XPG/RAD2 endonuclease family. GEN subfamily.</text>
</comment>
<feature type="region of interest" description="Disordered" evidence="15">
    <location>
        <begin position="1797"/>
        <end position="1970"/>
    </location>
</feature>
<sequence length="2004" mass="217531">MGVKGLWDLLEPAGRRVAAGNLKGKVVAVDAAIWLVQFLHAMKLPDGSPMPAAHLVGFFNRLCRLLFFEIRPIIVFDGPPPFLKRQTLLTRKRQRQQQEKNLRSVVARLLLNRLKEQRRQEQAGASGTQEKAFEVPVPQDLVSVPDTSSASSLVPSKSPTPPPAALPSGSLVSVSSSSPDRSSGVASPSPCAPGAGRSGDVDEAADDPASRLFSADEEDSEAEEERGARGCDTENVDQRKRRCVNRRRRSCADSDLSEVTPEGEAASDDGVSVEAETRGRSLAPPVPKELRGFLSSRRQLGELPMPSVLAMPASAASTKAFENLGLPSLIKRGHDGESRKVVRRAEDFKAYRLEDDSFVQLPLDAEIDQEVFDLLPPMVQFQILTQLRDAWLQDSRVKALQAKNNIFVFSNVQLESYIRSVQANQHLTTVKMRLAAAQHHEGDTSRSDADIAVSRCTSSSSSSSPSSGTEMTCLALPASPHAADRRCGFDVLKAERVSPTTSPASARSRCPEFSSRVLPRPLPLFSGGREVAARGPGGPALAAEWTSLSGALLGAEDTSKAQGRSSTAGFADRAFSLDGGLKLSRQKGFMNDLTRTVLPLAAPREAALLTPSELLAAATQAARHGGAGLLGGSQRGEGSGLWAKLKEEEEGRRRKIKESRMTGRWLKEDEKDEEDDAVIVTGSGEKQHIALLDDREIFGDAFFDSTVENQTSIASANRSEATTERLHSQEVAAISLLDEAEEAGNVCPAQKAPTLVVRDKETVVVDDETGDTEQVPKLPQGVMTLDEDSDEFDNCIVDTSEEADSESQVCSASLSTSLVPAAVPAVPRAERSGYSIGSLPCGARPSHAAGPATSSSPPQGDSNKATEEGEGGSDACKEQQSGEAGSEAEVAAQTRGQRVRPRLVRRRGFGRRRVCASLASSLDSGQVTEETKTADASQSHLSSASMSSSTVSSSRPPSAFASCTPSSCFSSRTSGSVSVEPKEGIRDTSHFQGSPGACAEEGNFLRKGKAKGGAPFEAHPRGPEDKASCDSTEERDSVNCGSKSTRNPFGSDLMDTVFCESSTSKNSEEFKMNPLIADANWTRVAAPTGQSEKSEEAEAFSSSSSHPTRELEAATGSGHAETRSERKTNGQEDEKKAAGKDEAVEDIVDKLLAELGTVSFPQEAMHRPLWGEKEGQASGSEDEEVGEKDTSERRRKRLHNQDEEEEFMQLWLAVFPQLKEHLPADQSGDQDTAKAAQSRKLGTLPDEESPDEIGDESDDVVATTEAKDMEAERQHVWDDLFFDTEGVPPDKSEEGKLQEKEPPSSVERERRAAEERETRAVLHPEGQSKKVEEATKRPTKRRGIVGAAQGLQPRLPSSATFPAVPEATDEPSTPTASRASQAALMTMGGSSADEQLREKLEEEKLLLLQQAGMLQQQTGNVTERMKDQVIALLRAFGVPFITAPGEAEATAAYLTKQNLADAVISDDSDALVFGAREIYRNFFENKKSVEMYEASFIAHKLGLGQQQLILLAMLLGCDYTLGVKGIGIVNAVEVLRAYPSLESLRAFRAWAEAPWTLGITASDSAEVRKYKEEHKNYRLQWIFPHDFPSPEVFDAFESPLVDRSREPFSWAVPDVDSIVAIMTHAGGLRRSEVLDCLLPAVQRYTSAHAFQRQTRITAFLPFVERNAKKAGSFRGTNQEGRTDENPVYDALAKAAQAAETDVKKNKKGRKRNGEFKGGRGGEVRFSDTQENEGDDSEEDEERGTHLQSVAACEEREERRTRQEQAIPDAAAEVQRLEDEGAVAVIRSERMLRAVSVLGQRHRKGQDTAAVSHVPEGEVEKKETSLQDEDDCKTKRRGGRRQPGAARDGRAKSRSQRSPQGSSHVQSNKEANMPQGNAEGEKRSAARQPHRNRRRQAGPIERRPDAATRLTVGSPVDGKREKERNSAEAQIGDSFRDTASGDSDHDGLVESDKKRMRHRSPPYADQSDLRDEDAVLVATMMQELDAEEDLESLAAAAEAELENDL</sequence>
<dbReference type="Gene3D" id="1.10.150.20">
    <property type="entry name" value="5' to 3' exonuclease, C-terminal subdomain"/>
    <property type="match status" value="1"/>
</dbReference>
<evidence type="ECO:0000256" key="4">
    <source>
        <dbReference type="ARBA" id="ARBA00022553"/>
    </source>
</evidence>
<dbReference type="InterPro" id="IPR006085">
    <property type="entry name" value="XPG_DNA_repair_N"/>
</dbReference>
<keyword evidence="4" id="KW-0597">Phosphoprotein</keyword>
<keyword evidence="9" id="KW-0378">Hydrolase</keyword>
<name>A0A086K426_TOXGO</name>
<feature type="compositionally biased region" description="Low complexity" evidence="15">
    <location>
        <begin position="166"/>
        <end position="189"/>
    </location>
</feature>
<dbReference type="SUPFAM" id="SSF47807">
    <property type="entry name" value="5' to 3' exonuclease, C-terminal subdomain"/>
    <property type="match status" value="1"/>
</dbReference>
<feature type="compositionally biased region" description="Basic and acidic residues" evidence="15">
    <location>
        <begin position="1265"/>
        <end position="1278"/>
    </location>
</feature>
<keyword evidence="13" id="KW-0539">Nucleus</keyword>
<dbReference type="SMART" id="SM00279">
    <property type="entry name" value="HhH2"/>
    <property type="match status" value="1"/>
</dbReference>
<dbReference type="InterPro" id="IPR029060">
    <property type="entry name" value="PIN-like_dom_sf"/>
</dbReference>
<keyword evidence="11" id="KW-0496">Mitochondrion</keyword>
<feature type="compositionally biased region" description="Basic and acidic residues" evidence="15">
    <location>
        <begin position="1288"/>
        <end position="1336"/>
    </location>
</feature>
<evidence type="ECO:0000256" key="8">
    <source>
        <dbReference type="ARBA" id="ARBA00022763"/>
    </source>
</evidence>
<keyword evidence="7" id="KW-0255">Endonuclease</keyword>
<evidence type="ECO:0000256" key="1">
    <source>
        <dbReference type="ARBA" id="ARBA00001946"/>
    </source>
</evidence>
<comment type="caution">
    <text evidence="18">The sequence shown here is derived from an EMBL/GenBank/DDBJ whole genome shotgun (WGS) entry which is preliminary data.</text>
</comment>
<dbReference type="GO" id="GO:0046872">
    <property type="term" value="F:metal ion binding"/>
    <property type="evidence" value="ECO:0007669"/>
    <property type="project" value="UniProtKB-KW"/>
</dbReference>
<dbReference type="VEuPathDB" id="ToxoDB:TGDOM2_268560"/>
<dbReference type="CDD" id="cd09904">
    <property type="entry name" value="H3TH_XPG"/>
    <property type="match status" value="1"/>
</dbReference>
<feature type="compositionally biased region" description="Polar residues" evidence="15">
    <location>
        <begin position="852"/>
        <end position="863"/>
    </location>
</feature>
<evidence type="ECO:0000256" key="6">
    <source>
        <dbReference type="ARBA" id="ARBA00022723"/>
    </source>
</evidence>
<feature type="compositionally biased region" description="Basic and acidic residues" evidence="15">
    <location>
        <begin position="1711"/>
        <end position="1727"/>
    </location>
</feature>
<keyword evidence="10" id="KW-0460">Magnesium</keyword>
<evidence type="ECO:0000256" key="11">
    <source>
        <dbReference type="ARBA" id="ARBA00023128"/>
    </source>
</evidence>
<feature type="compositionally biased region" description="Basic and acidic residues" evidence="15">
    <location>
        <begin position="1018"/>
        <end position="1037"/>
    </location>
</feature>
<evidence type="ECO:0000256" key="2">
    <source>
        <dbReference type="ARBA" id="ARBA00004123"/>
    </source>
</evidence>
<dbReference type="InterPro" id="IPR006084">
    <property type="entry name" value="XPG/Rad2"/>
</dbReference>
<feature type="region of interest" description="Disordered" evidence="15">
    <location>
        <begin position="438"/>
        <end position="472"/>
    </location>
</feature>
<evidence type="ECO:0000256" key="3">
    <source>
        <dbReference type="ARBA" id="ARBA00005283"/>
    </source>
</evidence>
<dbReference type="FunFam" id="1.10.150.20:FF:000030">
    <property type="entry name" value="Flap endonuclease GEN-like 1"/>
    <property type="match status" value="1"/>
</dbReference>
<evidence type="ECO:0000313" key="18">
    <source>
        <dbReference type="EMBL" id="KFG39144.1"/>
    </source>
</evidence>
<feature type="compositionally biased region" description="Low complexity" evidence="15">
    <location>
        <begin position="881"/>
        <end position="896"/>
    </location>
</feature>
<dbReference type="PANTHER" id="PTHR16171:SF7">
    <property type="entry name" value="DNA REPAIR PROTEIN RAD2"/>
    <property type="match status" value="1"/>
</dbReference>
<dbReference type="SMART" id="SM00485">
    <property type="entry name" value="XPGN"/>
    <property type="match status" value="1"/>
</dbReference>
<feature type="compositionally biased region" description="Basic and acidic residues" evidence="15">
    <location>
        <begin position="1916"/>
        <end position="1925"/>
    </location>
</feature>
<gene>
    <name evidence="18" type="ORF">TGDOM2_268560</name>
</gene>
<feature type="compositionally biased region" description="Basic and acidic residues" evidence="15">
    <location>
        <begin position="438"/>
        <end position="449"/>
    </location>
</feature>
<dbReference type="InterPro" id="IPR001044">
    <property type="entry name" value="XPG/Rad2_eukaryotes"/>
</dbReference>
<evidence type="ECO:0000256" key="10">
    <source>
        <dbReference type="ARBA" id="ARBA00022842"/>
    </source>
</evidence>
<dbReference type="GO" id="GO:0048256">
    <property type="term" value="F:flap endonuclease activity"/>
    <property type="evidence" value="ECO:0007669"/>
    <property type="project" value="UniProtKB-ARBA"/>
</dbReference>
<dbReference type="Pfam" id="PF00867">
    <property type="entry name" value="XPG_I"/>
    <property type="match status" value="1"/>
</dbReference>
<dbReference type="PRINTS" id="PR00853">
    <property type="entry name" value="XPGRADSUPER"/>
</dbReference>
<protein>
    <submittedName>
        <fullName evidence="18">XPG N-terminal domain-containing protein</fullName>
    </submittedName>
</protein>
<feature type="compositionally biased region" description="Low complexity" evidence="15">
    <location>
        <begin position="458"/>
        <end position="467"/>
    </location>
</feature>
<evidence type="ECO:0000256" key="15">
    <source>
        <dbReference type="SAM" id="MobiDB-lite"/>
    </source>
</evidence>
<feature type="region of interest" description="Disordered" evidence="15">
    <location>
        <begin position="1158"/>
        <end position="1203"/>
    </location>
</feature>
<comment type="subcellular location">
    <subcellularLocation>
        <location evidence="2">Nucleus</location>
    </subcellularLocation>
</comment>
<dbReference type="PROSITE" id="PS00841">
    <property type="entry name" value="XPG_1"/>
    <property type="match status" value="1"/>
</dbReference>
<accession>A0A086K426</accession>
<dbReference type="InterPro" id="IPR036279">
    <property type="entry name" value="5-3_exonuclease_C_sf"/>
</dbReference>
<feature type="compositionally biased region" description="Basic and acidic residues" evidence="15">
    <location>
        <begin position="1941"/>
        <end position="1952"/>
    </location>
</feature>
<feature type="region of interest" description="Disordered" evidence="15">
    <location>
        <begin position="837"/>
        <end position="904"/>
    </location>
</feature>
<dbReference type="GO" id="GO:0005634">
    <property type="term" value="C:nucleus"/>
    <property type="evidence" value="ECO:0007669"/>
    <property type="project" value="UniProtKB-SubCell"/>
</dbReference>
<evidence type="ECO:0000256" key="5">
    <source>
        <dbReference type="ARBA" id="ARBA00022722"/>
    </source>
</evidence>
<feature type="compositionally biased region" description="Low complexity" evidence="15">
    <location>
        <begin position="148"/>
        <end position="157"/>
    </location>
</feature>
<feature type="compositionally biased region" description="Polar residues" evidence="15">
    <location>
        <begin position="1370"/>
        <end position="1379"/>
    </location>
</feature>
<dbReference type="CDD" id="cd09868">
    <property type="entry name" value="PIN_XPG_RAD2"/>
    <property type="match status" value="1"/>
</dbReference>
<feature type="compositionally biased region" description="Acidic residues" evidence="15">
    <location>
        <begin position="215"/>
        <end position="224"/>
    </location>
</feature>
<dbReference type="InterPro" id="IPR019974">
    <property type="entry name" value="XPG_CS"/>
</dbReference>
<keyword evidence="8" id="KW-0227">DNA damage</keyword>
<evidence type="ECO:0000256" key="14">
    <source>
        <dbReference type="ARBA" id="ARBA00038112"/>
    </source>
</evidence>
<evidence type="ECO:0000259" key="17">
    <source>
        <dbReference type="SMART" id="SM00485"/>
    </source>
</evidence>
<proteinExistence type="inferred from homology"/>
<feature type="compositionally biased region" description="Basic and acidic residues" evidence="15">
    <location>
        <begin position="1120"/>
        <end position="1144"/>
    </location>
</feature>
<feature type="compositionally biased region" description="Basic and acidic residues" evidence="15">
    <location>
        <begin position="1164"/>
        <end position="1175"/>
    </location>
</feature>
<dbReference type="Proteomes" id="UP000028837">
    <property type="component" value="Unassembled WGS sequence"/>
</dbReference>
<feature type="compositionally biased region" description="Basic and acidic residues" evidence="15">
    <location>
        <begin position="1814"/>
        <end position="1824"/>
    </location>
</feature>
<dbReference type="EMBL" id="AHZU02000872">
    <property type="protein sequence ID" value="KFG39144.1"/>
    <property type="molecule type" value="Genomic_DNA"/>
</dbReference>
<keyword evidence="5" id="KW-0540">Nuclease</keyword>
<feature type="region of interest" description="Disordered" evidence="15">
    <location>
        <begin position="1221"/>
        <end position="1379"/>
    </location>
</feature>
<dbReference type="Gene3D" id="3.40.50.1010">
    <property type="entry name" value="5'-nuclease"/>
    <property type="match status" value="2"/>
</dbReference>
<feature type="compositionally biased region" description="Basic and acidic residues" evidence="15">
    <location>
        <begin position="980"/>
        <end position="989"/>
    </location>
</feature>
<dbReference type="SMART" id="SM00484">
    <property type="entry name" value="XPGI"/>
    <property type="match status" value="1"/>
</dbReference>
<feature type="compositionally biased region" description="Acidic residues" evidence="15">
    <location>
        <begin position="1245"/>
        <end position="1259"/>
    </location>
</feature>
<evidence type="ECO:0000256" key="12">
    <source>
        <dbReference type="ARBA" id="ARBA00023204"/>
    </source>
</evidence>
<evidence type="ECO:0000256" key="7">
    <source>
        <dbReference type="ARBA" id="ARBA00022759"/>
    </source>
</evidence>
<feature type="region of interest" description="Disordered" evidence="15">
    <location>
        <begin position="1085"/>
        <end position="1144"/>
    </location>
</feature>
<feature type="region of interest" description="Disordered" evidence="15">
    <location>
        <begin position="1697"/>
        <end position="1766"/>
    </location>
</feature>
<organism evidence="18 19">
    <name type="scientific">Toxoplasma gondii GAB2-2007-GAL-DOM2</name>
    <dbReference type="NCBI Taxonomy" id="1130820"/>
    <lineage>
        <taxon>Eukaryota</taxon>
        <taxon>Sar</taxon>
        <taxon>Alveolata</taxon>
        <taxon>Apicomplexa</taxon>
        <taxon>Conoidasida</taxon>
        <taxon>Coccidia</taxon>
        <taxon>Eucoccidiorida</taxon>
        <taxon>Eimeriorina</taxon>
        <taxon>Sarcocystidae</taxon>
        <taxon>Toxoplasma</taxon>
    </lineage>
</organism>